<keyword evidence="1 2" id="KW-0663">Pyridoxal phosphate</keyword>
<dbReference type="SUPFAM" id="SSF51419">
    <property type="entry name" value="PLP-binding barrel"/>
    <property type="match status" value="1"/>
</dbReference>
<sequence length="219" mass="24953">MSLADSLQTILKTIPSDVRLIAVSKTRSAKEIEEMYHCGQIDFGENKVQELIEKYDQLPKSVRWHQIGHLQKNKVKYIAPFIYLIHSVDSIDLLETIEKEALKNNRTLSVLLQIKIAQEESKYGLTFDSALEILKLKKDGKFPHVSIKGLMGMASFTDNINQVEKEFSSLHDFYITHQKEYGLTVLSMGMSDDYLTAINCGSTMVRIGSKLFGKRNYTV</sequence>
<dbReference type="Pfam" id="PF01168">
    <property type="entry name" value="Ala_racemase_N"/>
    <property type="match status" value="1"/>
</dbReference>
<dbReference type="GO" id="GO:0030170">
    <property type="term" value="F:pyridoxal phosphate binding"/>
    <property type="evidence" value="ECO:0007669"/>
    <property type="project" value="UniProtKB-UniRule"/>
</dbReference>
<evidence type="ECO:0000256" key="2">
    <source>
        <dbReference type="HAMAP-Rule" id="MF_02087"/>
    </source>
</evidence>
<dbReference type="EMBL" id="FCOR01000006">
    <property type="protein sequence ID" value="CVK16275.1"/>
    <property type="molecule type" value="Genomic_DNA"/>
</dbReference>
<dbReference type="AlphaFoldDB" id="A0A0X3AQE7"/>
<evidence type="ECO:0000259" key="5">
    <source>
        <dbReference type="Pfam" id="PF01168"/>
    </source>
</evidence>
<keyword evidence="7" id="KW-1185">Reference proteome</keyword>
<comment type="similarity">
    <text evidence="2 4">Belongs to the pyridoxal phosphate-binding protein YggS/PROSC family.</text>
</comment>
<dbReference type="Proteomes" id="UP000182761">
    <property type="component" value="Unassembled WGS sequence"/>
</dbReference>
<evidence type="ECO:0000313" key="6">
    <source>
        <dbReference type="EMBL" id="CVK16275.1"/>
    </source>
</evidence>
<dbReference type="OrthoDB" id="9804072at2"/>
<dbReference type="InterPro" id="IPR029066">
    <property type="entry name" value="PLP-binding_barrel"/>
</dbReference>
<proteinExistence type="inferred from homology"/>
<accession>A0A0X3AQE7</accession>
<evidence type="ECO:0000256" key="4">
    <source>
        <dbReference type="RuleBase" id="RU004514"/>
    </source>
</evidence>
<dbReference type="PIRSF" id="PIRSF004848">
    <property type="entry name" value="YBL036c_PLPDEIII"/>
    <property type="match status" value="1"/>
</dbReference>
<dbReference type="InterPro" id="IPR001608">
    <property type="entry name" value="Ala_racemase_N"/>
</dbReference>
<evidence type="ECO:0000313" key="7">
    <source>
        <dbReference type="Proteomes" id="UP000182761"/>
    </source>
</evidence>
<feature type="domain" description="Alanine racemase N-terminal" evidence="5">
    <location>
        <begin position="3"/>
        <end position="214"/>
    </location>
</feature>
<comment type="function">
    <text evidence="2">Pyridoxal 5'-phosphate (PLP)-binding protein, which is involved in PLP homeostasis.</text>
</comment>
<dbReference type="FunFam" id="3.20.20.10:FF:000018">
    <property type="entry name" value="Pyridoxal phosphate homeostasis protein"/>
    <property type="match status" value="1"/>
</dbReference>
<evidence type="ECO:0000256" key="1">
    <source>
        <dbReference type="ARBA" id="ARBA00022898"/>
    </source>
</evidence>
<reference evidence="6 7" key="1">
    <citation type="submission" date="2016-01" db="EMBL/GenBank/DDBJ databases">
        <authorList>
            <person name="McClelland M."/>
            <person name="Jain A."/>
            <person name="Saraogi P."/>
            <person name="Mendelson R."/>
            <person name="Westerman R."/>
            <person name="SanMiguel P."/>
            <person name="Csonka L."/>
        </authorList>
    </citation>
    <scope>NUCLEOTIDE SEQUENCE [LARGE SCALE GENOMIC DNA]</scope>
    <source>
        <strain evidence="6 7">R-53146</strain>
    </source>
</reference>
<protein>
    <recommendedName>
        <fullName evidence="2">Pyridoxal phosphate homeostasis protein</fullName>
        <shortName evidence="2">PLP homeostasis protein</shortName>
    </recommendedName>
</protein>
<dbReference type="PANTHER" id="PTHR10146">
    <property type="entry name" value="PROLINE SYNTHETASE CO-TRANSCRIBED BACTERIAL HOMOLOG PROTEIN"/>
    <property type="match status" value="1"/>
</dbReference>
<dbReference type="CDD" id="cd00635">
    <property type="entry name" value="PLPDE_III_YBL036c_like"/>
    <property type="match status" value="1"/>
</dbReference>
<dbReference type="Gene3D" id="3.20.20.10">
    <property type="entry name" value="Alanine racemase"/>
    <property type="match status" value="1"/>
</dbReference>
<dbReference type="NCBIfam" id="TIGR00044">
    <property type="entry name" value="YggS family pyridoxal phosphate-dependent enzyme"/>
    <property type="match status" value="1"/>
</dbReference>
<dbReference type="PANTHER" id="PTHR10146:SF14">
    <property type="entry name" value="PYRIDOXAL PHOSPHATE HOMEOSTASIS PROTEIN"/>
    <property type="match status" value="1"/>
</dbReference>
<name>A0A0X3AQE7_9FLAO</name>
<comment type="cofactor">
    <cofactor evidence="3">
        <name>pyridoxal 5'-phosphate</name>
        <dbReference type="ChEBI" id="CHEBI:597326"/>
    </cofactor>
</comment>
<dbReference type="InterPro" id="IPR011078">
    <property type="entry name" value="PyrdxlP_homeostasis"/>
</dbReference>
<dbReference type="RefSeq" id="WP_055425480.1">
    <property type="nucleotide sequence ID" value="NZ_FCOR01000006.1"/>
</dbReference>
<dbReference type="HAMAP" id="MF_02087">
    <property type="entry name" value="PLP_homeostasis"/>
    <property type="match status" value="1"/>
</dbReference>
<evidence type="ECO:0000256" key="3">
    <source>
        <dbReference type="PIRSR" id="PIRSR004848-1"/>
    </source>
</evidence>
<dbReference type="STRING" id="1586267.GCA_001418685_01125"/>
<organism evidence="6 7">
    <name type="scientific">Apibacter mensalis</name>
    <dbReference type="NCBI Taxonomy" id="1586267"/>
    <lineage>
        <taxon>Bacteria</taxon>
        <taxon>Pseudomonadati</taxon>
        <taxon>Bacteroidota</taxon>
        <taxon>Flavobacteriia</taxon>
        <taxon>Flavobacteriales</taxon>
        <taxon>Weeksellaceae</taxon>
        <taxon>Apibacter</taxon>
    </lineage>
</organism>
<feature type="modified residue" description="N6-(pyridoxal phosphate)lysine" evidence="2 3">
    <location>
        <position position="25"/>
    </location>
</feature>
<gene>
    <name evidence="6" type="ORF">Ga0061079_10640</name>
</gene>